<keyword evidence="3" id="KW-1185">Reference proteome</keyword>
<evidence type="ECO:0000256" key="1">
    <source>
        <dbReference type="SAM" id="MobiDB-lite"/>
    </source>
</evidence>
<evidence type="ECO:0000313" key="2">
    <source>
        <dbReference type="EMBL" id="TNN55856.1"/>
    </source>
</evidence>
<protein>
    <submittedName>
        <fullName evidence="2">Uncharacterized protein</fullName>
    </submittedName>
</protein>
<name>A0A4Z2GQW3_9TELE</name>
<dbReference type="AlphaFoldDB" id="A0A4Z2GQW3"/>
<reference evidence="2 3" key="1">
    <citation type="submission" date="2019-03" db="EMBL/GenBank/DDBJ databases">
        <title>First draft genome of Liparis tanakae, snailfish: a comprehensive survey of snailfish specific genes.</title>
        <authorList>
            <person name="Kim W."/>
            <person name="Song I."/>
            <person name="Jeong J.-H."/>
            <person name="Kim D."/>
            <person name="Kim S."/>
            <person name="Ryu S."/>
            <person name="Song J.Y."/>
            <person name="Lee S.K."/>
        </authorList>
    </citation>
    <scope>NUCLEOTIDE SEQUENCE [LARGE SCALE GENOMIC DNA]</scope>
    <source>
        <tissue evidence="2">Muscle</tissue>
    </source>
</reference>
<organism evidence="2 3">
    <name type="scientific">Liparis tanakae</name>
    <name type="common">Tanaka's snailfish</name>
    <dbReference type="NCBI Taxonomy" id="230148"/>
    <lineage>
        <taxon>Eukaryota</taxon>
        <taxon>Metazoa</taxon>
        <taxon>Chordata</taxon>
        <taxon>Craniata</taxon>
        <taxon>Vertebrata</taxon>
        <taxon>Euteleostomi</taxon>
        <taxon>Actinopterygii</taxon>
        <taxon>Neopterygii</taxon>
        <taxon>Teleostei</taxon>
        <taxon>Neoteleostei</taxon>
        <taxon>Acanthomorphata</taxon>
        <taxon>Eupercaria</taxon>
        <taxon>Perciformes</taxon>
        <taxon>Cottioidei</taxon>
        <taxon>Cottales</taxon>
        <taxon>Liparidae</taxon>
        <taxon>Liparis</taxon>
    </lineage>
</organism>
<sequence>MNASASKRKNTGPKEKEEWGRSLDSRTQGAENVVTHPKSQQRGFTAALPSRAGRDGAPVSPGDGSSDAFGIDISDWLMPPFVSVRKMSAWLLPELEEAFGAQSSSGCFF</sequence>
<dbReference type="Proteomes" id="UP000314294">
    <property type="component" value="Unassembled WGS sequence"/>
</dbReference>
<evidence type="ECO:0000313" key="3">
    <source>
        <dbReference type="Proteomes" id="UP000314294"/>
    </source>
</evidence>
<accession>A0A4Z2GQW3</accession>
<feature type="region of interest" description="Disordered" evidence="1">
    <location>
        <begin position="1"/>
        <end position="69"/>
    </location>
</feature>
<gene>
    <name evidence="2" type="ORF">EYF80_033934</name>
</gene>
<proteinExistence type="predicted"/>
<feature type="compositionally biased region" description="Basic and acidic residues" evidence="1">
    <location>
        <begin position="12"/>
        <end position="24"/>
    </location>
</feature>
<comment type="caution">
    <text evidence="2">The sequence shown here is derived from an EMBL/GenBank/DDBJ whole genome shotgun (WGS) entry which is preliminary data.</text>
</comment>
<feature type="compositionally biased region" description="Basic residues" evidence="1">
    <location>
        <begin position="1"/>
        <end position="11"/>
    </location>
</feature>
<dbReference type="EMBL" id="SRLO01000444">
    <property type="protein sequence ID" value="TNN55856.1"/>
    <property type="molecule type" value="Genomic_DNA"/>
</dbReference>